<accession>A0A366HP53</accession>
<dbReference type="AlphaFoldDB" id="A0A366HP53"/>
<dbReference type="PANTHER" id="PTHR30055">
    <property type="entry name" value="HTH-TYPE TRANSCRIPTIONAL REGULATOR RUTR"/>
    <property type="match status" value="1"/>
</dbReference>
<dbReference type="SUPFAM" id="SSF48498">
    <property type="entry name" value="Tetracyclin repressor-like, C-terminal domain"/>
    <property type="match status" value="1"/>
</dbReference>
<dbReference type="GO" id="GO:0000976">
    <property type="term" value="F:transcription cis-regulatory region binding"/>
    <property type="evidence" value="ECO:0007669"/>
    <property type="project" value="TreeGrafter"/>
</dbReference>
<dbReference type="PRINTS" id="PR00455">
    <property type="entry name" value="HTHTETR"/>
</dbReference>
<keyword evidence="5" id="KW-1185">Reference proteome</keyword>
<evidence type="ECO:0000313" key="5">
    <source>
        <dbReference type="Proteomes" id="UP000253426"/>
    </source>
</evidence>
<evidence type="ECO:0000259" key="3">
    <source>
        <dbReference type="PROSITE" id="PS50977"/>
    </source>
</evidence>
<dbReference type="Pfam" id="PF00440">
    <property type="entry name" value="TetR_N"/>
    <property type="match status" value="1"/>
</dbReference>
<comment type="caution">
    <text evidence="4">The sequence shown here is derived from an EMBL/GenBank/DDBJ whole genome shotgun (WGS) entry which is preliminary data.</text>
</comment>
<keyword evidence="1 2" id="KW-0238">DNA-binding</keyword>
<name>A0A366HP53_9BACT</name>
<dbReference type="OrthoDB" id="277085at2"/>
<dbReference type="Gene3D" id="1.10.357.10">
    <property type="entry name" value="Tetracycline Repressor, domain 2"/>
    <property type="match status" value="1"/>
</dbReference>
<feature type="domain" description="HTH tetR-type" evidence="3">
    <location>
        <begin position="14"/>
        <end position="74"/>
    </location>
</feature>
<protein>
    <submittedName>
        <fullName evidence="4">TetR family transcriptional regulator</fullName>
    </submittedName>
</protein>
<dbReference type="SUPFAM" id="SSF46689">
    <property type="entry name" value="Homeodomain-like"/>
    <property type="match status" value="1"/>
</dbReference>
<dbReference type="GO" id="GO:0003700">
    <property type="term" value="F:DNA-binding transcription factor activity"/>
    <property type="evidence" value="ECO:0007669"/>
    <property type="project" value="TreeGrafter"/>
</dbReference>
<organism evidence="4 5">
    <name type="scientific">Roseimicrobium gellanilyticum</name>
    <dbReference type="NCBI Taxonomy" id="748857"/>
    <lineage>
        <taxon>Bacteria</taxon>
        <taxon>Pseudomonadati</taxon>
        <taxon>Verrucomicrobiota</taxon>
        <taxon>Verrucomicrobiia</taxon>
        <taxon>Verrucomicrobiales</taxon>
        <taxon>Verrucomicrobiaceae</taxon>
        <taxon>Roseimicrobium</taxon>
    </lineage>
</organism>
<dbReference type="InterPro" id="IPR050109">
    <property type="entry name" value="HTH-type_TetR-like_transc_reg"/>
</dbReference>
<sequence>MPPNAVTSTTKTEVGTRNKIIAAALNVFARDGIPRATTRIIAEEAGVNEVTLFRHFTNKDGLLQAVFDNVMNTPAYESLDTDKAWVGTLHDVLRNFGLSFYQMLERDEAFIRTLIGEARRLPEQHRKIVMEAIKPLRNRFLQVLQKAQETGEVRKDVNLFAAMDMFTNMLMGGMLKNTVEFQRDYAPRQYVNTCVDIFMAGIAPPQQQRPRR</sequence>
<evidence type="ECO:0000256" key="2">
    <source>
        <dbReference type="PROSITE-ProRule" id="PRU00335"/>
    </source>
</evidence>
<dbReference type="PROSITE" id="PS50977">
    <property type="entry name" value="HTH_TETR_2"/>
    <property type="match status" value="1"/>
</dbReference>
<evidence type="ECO:0000256" key="1">
    <source>
        <dbReference type="ARBA" id="ARBA00023125"/>
    </source>
</evidence>
<reference evidence="4 5" key="1">
    <citation type="submission" date="2018-06" db="EMBL/GenBank/DDBJ databases">
        <title>Genomic Encyclopedia of Type Strains, Phase IV (KMG-IV): sequencing the most valuable type-strain genomes for metagenomic binning, comparative biology and taxonomic classification.</title>
        <authorList>
            <person name="Goeker M."/>
        </authorList>
    </citation>
    <scope>NUCLEOTIDE SEQUENCE [LARGE SCALE GENOMIC DNA]</scope>
    <source>
        <strain evidence="4 5">DSM 25532</strain>
    </source>
</reference>
<gene>
    <name evidence="4" type="ORF">DES53_104110</name>
</gene>
<feature type="DNA-binding region" description="H-T-H motif" evidence="2">
    <location>
        <begin position="37"/>
        <end position="56"/>
    </location>
</feature>
<dbReference type="RefSeq" id="WP_113958712.1">
    <property type="nucleotide sequence ID" value="NZ_QNRR01000004.1"/>
</dbReference>
<dbReference type="PANTHER" id="PTHR30055:SF226">
    <property type="entry name" value="HTH-TYPE TRANSCRIPTIONAL REGULATOR PKSA"/>
    <property type="match status" value="1"/>
</dbReference>
<proteinExistence type="predicted"/>
<dbReference type="InterPro" id="IPR009057">
    <property type="entry name" value="Homeodomain-like_sf"/>
</dbReference>
<evidence type="ECO:0000313" key="4">
    <source>
        <dbReference type="EMBL" id="RBP44291.1"/>
    </source>
</evidence>
<dbReference type="InterPro" id="IPR039536">
    <property type="entry name" value="TetR_C_Proteobacteria"/>
</dbReference>
<dbReference type="InterPro" id="IPR036271">
    <property type="entry name" value="Tet_transcr_reg_TetR-rel_C_sf"/>
</dbReference>
<dbReference type="InterPro" id="IPR001647">
    <property type="entry name" value="HTH_TetR"/>
</dbReference>
<dbReference type="EMBL" id="QNRR01000004">
    <property type="protein sequence ID" value="RBP44291.1"/>
    <property type="molecule type" value="Genomic_DNA"/>
</dbReference>
<dbReference type="Gene3D" id="1.10.10.60">
    <property type="entry name" value="Homeodomain-like"/>
    <property type="match status" value="1"/>
</dbReference>
<dbReference type="Proteomes" id="UP000253426">
    <property type="component" value="Unassembled WGS sequence"/>
</dbReference>
<dbReference type="Pfam" id="PF14246">
    <property type="entry name" value="TetR_C_7"/>
    <property type="match status" value="1"/>
</dbReference>